<evidence type="ECO:0000313" key="2">
    <source>
        <dbReference type="EMBL" id="KFG72937.1"/>
    </source>
</evidence>
<name>A0A086MVL9_9ACTN</name>
<dbReference type="HOGENOM" id="CLU_180111_1_0_11"/>
<organism evidence="2 3">
    <name type="scientific">Streptomyces mutabilis</name>
    <dbReference type="NCBI Taxonomy" id="67332"/>
    <lineage>
        <taxon>Bacteria</taxon>
        <taxon>Bacillati</taxon>
        <taxon>Actinomycetota</taxon>
        <taxon>Actinomycetes</taxon>
        <taxon>Kitasatosporales</taxon>
        <taxon>Streptomycetaceae</taxon>
        <taxon>Streptomyces</taxon>
    </lineage>
</organism>
<feature type="compositionally biased region" description="Basic residues" evidence="1">
    <location>
        <begin position="72"/>
        <end position="85"/>
    </location>
</feature>
<reference evidence="2 3" key="1">
    <citation type="submission" date="2014-05" db="EMBL/GenBank/DDBJ databases">
        <title>Complete genome sequence of the Streptomyces mutabilis TRM45540.</title>
        <authorList>
            <person name="Luo X."/>
            <person name="Zhang L."/>
        </authorList>
    </citation>
    <scope>NUCLEOTIDE SEQUENCE [LARGE SCALE GENOMIC DNA]</scope>
    <source>
        <strain evidence="2 3">TRM45540</strain>
    </source>
</reference>
<dbReference type="RefSeq" id="WP_043382966.1">
    <property type="nucleotide sequence ID" value="NZ_KN039947.1"/>
</dbReference>
<evidence type="ECO:0000256" key="1">
    <source>
        <dbReference type="SAM" id="MobiDB-lite"/>
    </source>
</evidence>
<dbReference type="EMBL" id="JNFQ01000002">
    <property type="protein sequence ID" value="KFG72937.1"/>
    <property type="molecule type" value="Genomic_DNA"/>
</dbReference>
<feature type="region of interest" description="Disordered" evidence="1">
    <location>
        <begin position="36"/>
        <end position="91"/>
    </location>
</feature>
<dbReference type="Proteomes" id="UP000029095">
    <property type="component" value="Unassembled WGS sequence"/>
</dbReference>
<proteinExistence type="predicted"/>
<sequence>MDILVTVIVLLAVIAAGVFLIHRLNSQHGDRSAAFHYGRGGVVAPDRKTDDGPVARRRAAVASDSDGPRGRRDGRRGRLRPRRRTRDVSAR</sequence>
<feature type="compositionally biased region" description="Basic and acidic residues" evidence="1">
    <location>
        <begin position="45"/>
        <end position="54"/>
    </location>
</feature>
<protein>
    <submittedName>
        <fullName evidence="2">Uncharacterized protein</fullName>
    </submittedName>
</protein>
<accession>A0A086MVL9</accession>
<comment type="caution">
    <text evidence="2">The sequence shown here is derived from an EMBL/GenBank/DDBJ whole genome shotgun (WGS) entry which is preliminary data.</text>
</comment>
<evidence type="ECO:0000313" key="3">
    <source>
        <dbReference type="Proteomes" id="UP000029095"/>
    </source>
</evidence>
<dbReference type="AlphaFoldDB" id="A0A086MVL9"/>
<gene>
    <name evidence="2" type="ORF">FM21_19000</name>
</gene>
<keyword evidence="3" id="KW-1185">Reference proteome</keyword>